<name>A0ABP9SGJ3_9MICC</name>
<evidence type="ECO:0000313" key="2">
    <source>
        <dbReference type="Proteomes" id="UP001500200"/>
    </source>
</evidence>
<dbReference type="EMBL" id="BAABKK010000012">
    <property type="protein sequence ID" value="GAA5194537.1"/>
    <property type="molecule type" value="Genomic_DNA"/>
</dbReference>
<sequence>MPVRFSCQRGCGHCPHLSLHPDALPAGDLAEWKLDPIGTADRLFPGARSVVQRFGLDISAAPVKPSKLGWTEIRYAPSRDFGAWINQVIGLSDDQVKARASDY</sequence>
<accession>A0ABP9SGJ3</accession>
<protein>
    <submittedName>
        <fullName evidence="1">Uncharacterized protein</fullName>
    </submittedName>
</protein>
<comment type="caution">
    <text evidence="1">The sequence shown here is derived from an EMBL/GenBank/DDBJ whole genome shotgun (WGS) entry which is preliminary data.</text>
</comment>
<evidence type="ECO:0000313" key="1">
    <source>
        <dbReference type="EMBL" id="GAA5194537.1"/>
    </source>
</evidence>
<reference evidence="2" key="1">
    <citation type="journal article" date="2019" name="Int. J. Syst. Evol. Microbiol.">
        <title>The Global Catalogue of Microorganisms (GCM) 10K type strain sequencing project: providing services to taxonomists for standard genome sequencing and annotation.</title>
        <authorList>
            <consortium name="The Broad Institute Genomics Platform"/>
            <consortium name="The Broad Institute Genome Sequencing Center for Infectious Disease"/>
            <person name="Wu L."/>
            <person name="Ma J."/>
        </authorList>
    </citation>
    <scope>NUCLEOTIDE SEQUENCE [LARGE SCALE GENOMIC DNA]</scope>
    <source>
        <strain evidence="2">JCM 18514</strain>
    </source>
</reference>
<proteinExistence type="predicted"/>
<dbReference type="Proteomes" id="UP001500200">
    <property type="component" value="Unassembled WGS sequence"/>
</dbReference>
<organism evidence="1 2">
    <name type="scientific">Arthrobacter gyeryongensis</name>
    <dbReference type="NCBI Taxonomy" id="1650592"/>
    <lineage>
        <taxon>Bacteria</taxon>
        <taxon>Bacillati</taxon>
        <taxon>Actinomycetota</taxon>
        <taxon>Actinomycetes</taxon>
        <taxon>Micrococcales</taxon>
        <taxon>Micrococcaceae</taxon>
        <taxon>Arthrobacter</taxon>
    </lineage>
</organism>
<keyword evidence="2" id="KW-1185">Reference proteome</keyword>
<gene>
    <name evidence="1" type="ORF">GCM10023346_22230</name>
</gene>